<dbReference type="Pfam" id="PF04820">
    <property type="entry name" value="Trp_halogenase"/>
    <property type="match status" value="1"/>
</dbReference>
<keyword evidence="2" id="KW-1185">Reference proteome</keyword>
<dbReference type="PANTHER" id="PTHR43747:SF4">
    <property type="entry name" value="FLAVIN-DEPENDENT TRYPTOPHAN HALOGENASE"/>
    <property type="match status" value="1"/>
</dbReference>
<dbReference type="Gene3D" id="3.50.50.60">
    <property type="entry name" value="FAD/NAD(P)-binding domain"/>
    <property type="match status" value="1"/>
</dbReference>
<dbReference type="EMBL" id="CP081296">
    <property type="protein sequence ID" value="QZD92201.1"/>
    <property type="molecule type" value="Genomic_DNA"/>
</dbReference>
<name>A0ABX8ZT66_9SPHN</name>
<organism evidence="1 2">
    <name type="scientific">Qipengyuania xiapuensis</name>
    <dbReference type="NCBI Taxonomy" id="2867236"/>
    <lineage>
        <taxon>Bacteria</taxon>
        <taxon>Pseudomonadati</taxon>
        <taxon>Pseudomonadota</taxon>
        <taxon>Alphaproteobacteria</taxon>
        <taxon>Sphingomonadales</taxon>
        <taxon>Erythrobacteraceae</taxon>
        <taxon>Qipengyuania</taxon>
    </lineage>
</organism>
<dbReference type="InterPro" id="IPR036188">
    <property type="entry name" value="FAD/NAD-bd_sf"/>
</dbReference>
<gene>
    <name evidence="1" type="ORF">K3162_11755</name>
</gene>
<dbReference type="InterPro" id="IPR033856">
    <property type="entry name" value="Trp_halogen"/>
</dbReference>
<dbReference type="PIRSF" id="PIRSF011396">
    <property type="entry name" value="Trp_halogenase"/>
    <property type="match status" value="1"/>
</dbReference>
<protein>
    <submittedName>
        <fullName evidence="1">Tryptophan 7-halogenase</fullName>
    </submittedName>
</protein>
<sequence>MSEQDPFKIVIAGGGTAGWMAASLLARFSPAHFEIELVESETIGTVGVGEATIPQIRHFNQALGIDEAEFLRETKGSFKLGIAFDGWMGDGHSYMHAFGQVGRGAGLLPFHQHWLRARKLGHARPLAHYSLNEIAARALRMPAPGGPELPYAYHFDAGLYAAFLRRFAEARGVTRTEGLIESVERNGETGDIAALTLDGDRRIEGDLFIDCTGFRGLLIEGAMEAGFDDWSHLLPCDRAVAVPCSGGGDFTPYTRSIAREAGWQWRIPLQHRIGNGYVFSSAHISEDKAAETLLANLDGEADGTPRVLKFTTGKRHRQWVGNCVALGLAAGFMEPLESTSIHLVQSALARVLQLLPSGRPDPALVDHFNAQADFEWTRIRDFLVLHYWANGREGQPFWDAMRALDLPDTLSAKIEQWRAGGHIHREHEELFTEVAWFQVLAGQGVEADSYNPLADAVPENELVGLLASTEEQMVRAANAMPQHVEVLGKLVSQAARKEKVA</sequence>
<dbReference type="SUPFAM" id="SSF51905">
    <property type="entry name" value="FAD/NAD(P)-binding domain"/>
    <property type="match status" value="1"/>
</dbReference>
<proteinExistence type="predicted"/>
<dbReference type="InterPro" id="IPR006905">
    <property type="entry name" value="Flavin_halogenase"/>
</dbReference>
<dbReference type="PANTHER" id="PTHR43747">
    <property type="entry name" value="FAD-BINDING PROTEIN"/>
    <property type="match status" value="1"/>
</dbReference>
<dbReference type="InterPro" id="IPR050816">
    <property type="entry name" value="Flavin-dep_Halogenase_NPB"/>
</dbReference>
<evidence type="ECO:0000313" key="1">
    <source>
        <dbReference type="EMBL" id="QZD92201.1"/>
    </source>
</evidence>
<dbReference type="Proteomes" id="UP000824300">
    <property type="component" value="Chromosome"/>
</dbReference>
<dbReference type="RefSeq" id="WP_221427903.1">
    <property type="nucleotide sequence ID" value="NZ_CP081296.1"/>
</dbReference>
<accession>A0ABX8ZT66</accession>
<evidence type="ECO:0000313" key="2">
    <source>
        <dbReference type="Proteomes" id="UP000824300"/>
    </source>
</evidence>
<reference evidence="1 2" key="1">
    <citation type="submission" date="2021-08" db="EMBL/GenBank/DDBJ databases">
        <title>Comparative Genomics Analysis of the Genus Qipengyuania Reveals Extensive Genetic Diversity and Metabolic Versatility, Including the Description of Fifteen Novel Species.</title>
        <authorList>
            <person name="Liu Y."/>
        </authorList>
    </citation>
    <scope>NUCLEOTIDE SEQUENCE [LARGE SCALE GENOMIC DNA]</scope>
    <source>
        <strain evidence="1 2">1NDW3</strain>
    </source>
</reference>